<dbReference type="SUPFAM" id="SSF54403">
    <property type="entry name" value="Cystatin/monellin"/>
    <property type="match status" value="1"/>
</dbReference>
<keyword evidence="2" id="KW-0646">Protease inhibitor</keyword>
<feature type="domain" description="Cystatin" evidence="5">
    <location>
        <begin position="35"/>
        <end position="142"/>
    </location>
</feature>
<comment type="similarity">
    <text evidence="1">Belongs to the cystatin family.</text>
</comment>
<evidence type="ECO:0000256" key="4">
    <source>
        <dbReference type="SAM" id="SignalP"/>
    </source>
</evidence>
<evidence type="ECO:0000313" key="7">
    <source>
        <dbReference type="Proteomes" id="UP000501705"/>
    </source>
</evidence>
<dbReference type="FunFam" id="3.10.450.10:FF:000004">
    <property type="entry name" value="Cystatin C"/>
    <property type="match status" value="1"/>
</dbReference>
<dbReference type="SMART" id="SM00043">
    <property type="entry name" value="CY"/>
    <property type="match status" value="1"/>
</dbReference>
<evidence type="ECO:0000256" key="3">
    <source>
        <dbReference type="ARBA" id="ARBA00023157"/>
    </source>
</evidence>
<proteinExistence type="inferred from homology"/>
<keyword evidence="3" id="KW-1015">Disulfide bond</keyword>
<sequence>MAAMTAHRLRLGWICLIVAGVAIAVCAGNAHAEPSSEGKWSAADPNSDGVASATAFAVSKFNDQSNTLHYRKLIRIVDAKQRVQAGILYRVAFEMADTVCRKSQAADANCAVDPHGHRHRCTAEVWVKPWEDFAQLRELECEAMP</sequence>
<accession>A0A6G9XU15</accession>
<dbReference type="Proteomes" id="UP000501705">
    <property type="component" value="Chromosome"/>
</dbReference>
<protein>
    <recommendedName>
        <fullName evidence="5">Cystatin domain-containing protein</fullName>
    </recommendedName>
</protein>
<dbReference type="InterPro" id="IPR046350">
    <property type="entry name" value="Cystatin_sf"/>
</dbReference>
<dbReference type="GO" id="GO:0031982">
    <property type="term" value="C:vesicle"/>
    <property type="evidence" value="ECO:0007669"/>
    <property type="project" value="TreeGrafter"/>
</dbReference>
<dbReference type="PANTHER" id="PTHR46186">
    <property type="entry name" value="CYSTATIN"/>
    <property type="match status" value="1"/>
</dbReference>
<dbReference type="GO" id="GO:0005615">
    <property type="term" value="C:extracellular space"/>
    <property type="evidence" value="ECO:0007669"/>
    <property type="project" value="TreeGrafter"/>
</dbReference>
<feature type="chain" id="PRO_5026152040" description="Cystatin domain-containing protein" evidence="4">
    <location>
        <begin position="33"/>
        <end position="145"/>
    </location>
</feature>
<evidence type="ECO:0000256" key="1">
    <source>
        <dbReference type="ARBA" id="ARBA00009403"/>
    </source>
</evidence>
<dbReference type="AlphaFoldDB" id="A0A6G9XU15"/>
<keyword evidence="4" id="KW-0732">Signal</keyword>
<dbReference type="CDD" id="cd00042">
    <property type="entry name" value="CY"/>
    <property type="match status" value="1"/>
</dbReference>
<dbReference type="Gene3D" id="3.10.450.10">
    <property type="match status" value="1"/>
</dbReference>
<organism evidence="6 7">
    <name type="scientific">Nocardia brasiliensis</name>
    <dbReference type="NCBI Taxonomy" id="37326"/>
    <lineage>
        <taxon>Bacteria</taxon>
        <taxon>Bacillati</taxon>
        <taxon>Actinomycetota</taxon>
        <taxon>Actinomycetes</taxon>
        <taxon>Mycobacteriales</taxon>
        <taxon>Nocardiaceae</taxon>
        <taxon>Nocardia</taxon>
    </lineage>
</organism>
<dbReference type="PANTHER" id="PTHR46186:SF2">
    <property type="entry name" value="CYSTATIN"/>
    <property type="match status" value="1"/>
</dbReference>
<dbReference type="EMBL" id="CP046171">
    <property type="protein sequence ID" value="QIS04323.1"/>
    <property type="molecule type" value="Genomic_DNA"/>
</dbReference>
<dbReference type="InterPro" id="IPR000010">
    <property type="entry name" value="Cystatin_dom"/>
</dbReference>
<dbReference type="GO" id="GO:0004869">
    <property type="term" value="F:cysteine-type endopeptidase inhibitor activity"/>
    <property type="evidence" value="ECO:0007669"/>
    <property type="project" value="InterPro"/>
</dbReference>
<evidence type="ECO:0000259" key="5">
    <source>
        <dbReference type="SMART" id="SM00043"/>
    </source>
</evidence>
<name>A0A6G9XU15_NOCBR</name>
<dbReference type="Pfam" id="PF00031">
    <property type="entry name" value="Cystatin"/>
    <property type="match status" value="1"/>
</dbReference>
<gene>
    <name evidence="6" type="ORF">F5X71_20080</name>
</gene>
<evidence type="ECO:0000256" key="2">
    <source>
        <dbReference type="ARBA" id="ARBA00022690"/>
    </source>
</evidence>
<feature type="signal peptide" evidence="4">
    <location>
        <begin position="1"/>
        <end position="32"/>
    </location>
</feature>
<dbReference type="GO" id="GO:0005737">
    <property type="term" value="C:cytoplasm"/>
    <property type="evidence" value="ECO:0007669"/>
    <property type="project" value="TreeGrafter"/>
</dbReference>
<evidence type="ECO:0000313" key="6">
    <source>
        <dbReference type="EMBL" id="QIS04323.1"/>
    </source>
</evidence>
<reference evidence="6 7" key="1">
    <citation type="journal article" date="2019" name="ACS Chem. Biol.">
        <title>Identification and Mobilization of a Cryptic Antibiotic Biosynthesis Gene Locus from a Human-Pathogenic Nocardia Isolate.</title>
        <authorList>
            <person name="Herisse M."/>
            <person name="Ishida K."/>
            <person name="Porter J.L."/>
            <person name="Howden B."/>
            <person name="Hertweck C."/>
            <person name="Stinear T.P."/>
            <person name="Pidot S.J."/>
        </authorList>
    </citation>
    <scope>NUCLEOTIDE SEQUENCE [LARGE SCALE GENOMIC DNA]</scope>
    <source>
        <strain evidence="6 7">AUSMDU00024985</strain>
    </source>
</reference>